<accession>A0A0M7A4L2</accession>
<feature type="domain" description="Phasin" evidence="1">
    <location>
        <begin position="7"/>
        <end position="102"/>
    </location>
</feature>
<protein>
    <submittedName>
        <fullName evidence="2">Phasin</fullName>
    </submittedName>
</protein>
<dbReference type="EMBL" id="CXWD01000006">
    <property type="protein sequence ID" value="CTQ68663.1"/>
    <property type="molecule type" value="Genomic_DNA"/>
</dbReference>
<dbReference type="OrthoDB" id="7678100at2"/>
<evidence type="ECO:0000313" key="3">
    <source>
        <dbReference type="Proteomes" id="UP000053235"/>
    </source>
</evidence>
<evidence type="ECO:0000313" key="2">
    <source>
        <dbReference type="EMBL" id="CTQ68663.1"/>
    </source>
</evidence>
<dbReference type="InterPro" id="IPR018968">
    <property type="entry name" value="Phasin"/>
</dbReference>
<gene>
    <name evidence="2" type="ORF">LAX5112_01832</name>
</gene>
<name>A0A0M7A4L2_9HYPH</name>
<sequence length="110" mass="12151">MMNNFDEIQKMSKDSMDMAMESFGSMSKGFQAIAAEVADYQKKSFEEGTAAVEKLVASKSIDTAFEAQADYVKTSYEGFVGEMTKIGEMVTDLSKDAYKPYEGMIGKFGK</sequence>
<dbReference type="Pfam" id="PF09361">
    <property type="entry name" value="Phasin_2"/>
    <property type="match status" value="1"/>
</dbReference>
<dbReference type="Proteomes" id="UP000053235">
    <property type="component" value="Unassembled WGS sequence"/>
</dbReference>
<dbReference type="STRING" id="388408.LAX5112_01832"/>
<keyword evidence="3" id="KW-1185">Reference proteome</keyword>
<proteinExistence type="predicted"/>
<dbReference type="AlphaFoldDB" id="A0A0M7A4L2"/>
<evidence type="ECO:0000259" key="1">
    <source>
        <dbReference type="Pfam" id="PF09361"/>
    </source>
</evidence>
<reference evidence="3" key="1">
    <citation type="submission" date="2015-07" db="EMBL/GenBank/DDBJ databases">
        <authorList>
            <person name="Rodrigo-Torres Lidia"/>
            <person name="Arahal R.David."/>
        </authorList>
    </citation>
    <scope>NUCLEOTIDE SEQUENCE [LARGE SCALE GENOMIC DNA]</scope>
    <source>
        <strain evidence="3">CECT 5112</strain>
    </source>
</reference>
<organism evidence="2 3">
    <name type="scientific">Roseibium alexandrii</name>
    <dbReference type="NCBI Taxonomy" id="388408"/>
    <lineage>
        <taxon>Bacteria</taxon>
        <taxon>Pseudomonadati</taxon>
        <taxon>Pseudomonadota</taxon>
        <taxon>Alphaproteobacteria</taxon>
        <taxon>Hyphomicrobiales</taxon>
        <taxon>Stappiaceae</taxon>
        <taxon>Roseibium</taxon>
    </lineage>
</organism>